<sequence length="372" mass="42112">MHITWPPFISTCKFLEFVVYSHVYLPKYLFFNKNRLYLSSDRVLAEDPTEEVHCEPTTIALCVVLHFSSTMSTPTIATDRTLHDVLEATETYEEVIKAVHEAEGDETMPEDDPNGNVNTVTGEAKPRWGPKHAGAQHLASLYSREKRLQEVVCTVVSLALFVTVSVVLIANFKTAYIVQVIAAAFLGILVADLASGIVHWGADTWGSVDTVIGRNFIRPFREHHVDPTAITRHDFIEVNADNFMLCIPFLTYIVYQHATLSSAELDTLMPRHWFFLLLGIYVSMTNQIHKWSHTYFGLHPIIIGLQKANIILPRHHHKLHHIAPHACCYCITTGWLNGPLDAIGFWRVLECAITQLTGMKPRDDDLKWASKK</sequence>
<keyword evidence="3 6" id="KW-0812">Transmembrane</keyword>
<name>A0A7E4W864_PANRE</name>
<dbReference type="WBParaSite" id="Pan_g8205.t1">
    <property type="protein sequence ID" value="Pan_g8205.t1"/>
    <property type="gene ID" value="Pan_g8205"/>
</dbReference>
<feature type="domain" description="Lipid desaturase" evidence="7">
    <location>
        <begin position="188"/>
        <end position="364"/>
    </location>
</feature>
<dbReference type="PANTHER" id="PTHR48230">
    <property type="match status" value="1"/>
</dbReference>
<dbReference type="InterPro" id="IPR053335">
    <property type="entry name" value="Fatty_acid_desaturase_CarF"/>
</dbReference>
<keyword evidence="8" id="KW-1185">Reference proteome</keyword>
<feature type="transmembrane region" description="Helical" evidence="6">
    <location>
        <begin position="151"/>
        <end position="170"/>
    </location>
</feature>
<evidence type="ECO:0000256" key="3">
    <source>
        <dbReference type="ARBA" id="ARBA00022692"/>
    </source>
</evidence>
<keyword evidence="4 6" id="KW-1133">Transmembrane helix</keyword>
<dbReference type="Proteomes" id="UP000492821">
    <property type="component" value="Unassembled WGS sequence"/>
</dbReference>
<reference evidence="9" key="2">
    <citation type="submission" date="2020-10" db="UniProtKB">
        <authorList>
            <consortium name="WormBaseParasite"/>
        </authorList>
    </citation>
    <scope>IDENTIFICATION</scope>
</reference>
<evidence type="ECO:0000256" key="5">
    <source>
        <dbReference type="ARBA" id="ARBA00023136"/>
    </source>
</evidence>
<dbReference type="PANTHER" id="PTHR48230:SF1">
    <property type="entry name" value="LIPID DESATURASE DOMAIN-CONTAINING PROTEIN"/>
    <property type="match status" value="1"/>
</dbReference>
<evidence type="ECO:0000313" key="9">
    <source>
        <dbReference type="WBParaSite" id="Pan_g8205.t1"/>
    </source>
</evidence>
<comment type="similarity">
    <text evidence="2">Belongs to the fatty acid desaturase CarF family.</text>
</comment>
<reference evidence="8" key="1">
    <citation type="journal article" date="2013" name="Genetics">
        <title>The draft genome and transcriptome of Panagrellus redivivus are shaped by the harsh demands of a free-living lifestyle.</title>
        <authorList>
            <person name="Srinivasan J."/>
            <person name="Dillman A.R."/>
            <person name="Macchietto M.G."/>
            <person name="Heikkinen L."/>
            <person name="Lakso M."/>
            <person name="Fracchia K.M."/>
            <person name="Antoshechkin I."/>
            <person name="Mortazavi A."/>
            <person name="Wong G."/>
            <person name="Sternberg P.W."/>
        </authorList>
    </citation>
    <scope>NUCLEOTIDE SEQUENCE [LARGE SCALE GENOMIC DNA]</scope>
    <source>
        <strain evidence="8">MT8872</strain>
    </source>
</reference>
<evidence type="ECO:0000259" key="7">
    <source>
        <dbReference type="Pfam" id="PF10520"/>
    </source>
</evidence>
<evidence type="ECO:0000256" key="1">
    <source>
        <dbReference type="ARBA" id="ARBA00004141"/>
    </source>
</evidence>
<evidence type="ECO:0000256" key="2">
    <source>
        <dbReference type="ARBA" id="ARBA00007620"/>
    </source>
</evidence>
<organism evidence="8 9">
    <name type="scientific">Panagrellus redivivus</name>
    <name type="common">Microworm</name>
    <dbReference type="NCBI Taxonomy" id="6233"/>
    <lineage>
        <taxon>Eukaryota</taxon>
        <taxon>Metazoa</taxon>
        <taxon>Ecdysozoa</taxon>
        <taxon>Nematoda</taxon>
        <taxon>Chromadorea</taxon>
        <taxon>Rhabditida</taxon>
        <taxon>Tylenchina</taxon>
        <taxon>Panagrolaimomorpha</taxon>
        <taxon>Panagrolaimoidea</taxon>
        <taxon>Panagrolaimidae</taxon>
        <taxon>Panagrellus</taxon>
    </lineage>
</organism>
<feature type="transmembrane region" description="Helical" evidence="6">
    <location>
        <begin position="176"/>
        <end position="198"/>
    </location>
</feature>
<comment type="subcellular location">
    <subcellularLocation>
        <location evidence="1">Membrane</location>
        <topology evidence="1">Multi-pass membrane protein</topology>
    </subcellularLocation>
</comment>
<evidence type="ECO:0000313" key="8">
    <source>
        <dbReference type="Proteomes" id="UP000492821"/>
    </source>
</evidence>
<proteinExistence type="inferred from homology"/>
<dbReference type="GO" id="GO:0016020">
    <property type="term" value="C:membrane"/>
    <property type="evidence" value="ECO:0007669"/>
    <property type="project" value="UniProtKB-SubCell"/>
</dbReference>
<dbReference type="Pfam" id="PF10520">
    <property type="entry name" value="Lipid_desat"/>
    <property type="match status" value="1"/>
</dbReference>
<dbReference type="AlphaFoldDB" id="A0A7E4W864"/>
<dbReference type="UniPathway" id="UPA00199"/>
<accession>A0A7E4W864</accession>
<keyword evidence="5 6" id="KW-0472">Membrane</keyword>
<evidence type="ECO:0000256" key="4">
    <source>
        <dbReference type="ARBA" id="ARBA00022989"/>
    </source>
</evidence>
<dbReference type="InterPro" id="IPR019547">
    <property type="entry name" value="Lipid_desat"/>
</dbReference>
<evidence type="ECO:0000256" key="6">
    <source>
        <dbReference type="SAM" id="Phobius"/>
    </source>
</evidence>
<dbReference type="GO" id="GO:0006631">
    <property type="term" value="P:fatty acid metabolic process"/>
    <property type="evidence" value="ECO:0007669"/>
    <property type="project" value="UniProtKB-UniPathway"/>
</dbReference>
<protein>
    <submittedName>
        <fullName evidence="9">Lipid_desat domain-containing protein</fullName>
    </submittedName>
</protein>